<dbReference type="Pfam" id="PF14214">
    <property type="entry name" value="Helitron_like_N"/>
    <property type="match status" value="1"/>
</dbReference>
<accession>A0A9N9JQM3</accession>
<feature type="domain" description="Helitron helicase-like" evidence="1">
    <location>
        <begin position="11"/>
        <end position="65"/>
    </location>
</feature>
<keyword evidence="3" id="KW-1185">Reference proteome</keyword>
<proteinExistence type="predicted"/>
<evidence type="ECO:0000259" key="1">
    <source>
        <dbReference type="Pfam" id="PF14214"/>
    </source>
</evidence>
<comment type="caution">
    <text evidence="2">The sequence shown here is derived from an EMBL/GenBank/DDBJ whole genome shotgun (WGS) entry which is preliminary data.</text>
</comment>
<evidence type="ECO:0000313" key="2">
    <source>
        <dbReference type="EMBL" id="CAG8792695.1"/>
    </source>
</evidence>
<dbReference type="Proteomes" id="UP000789396">
    <property type="component" value="Unassembled WGS sequence"/>
</dbReference>
<name>A0A9N9JQM3_9GLOM</name>
<dbReference type="InterPro" id="IPR025476">
    <property type="entry name" value="Helitron_helicase-like"/>
</dbReference>
<dbReference type="EMBL" id="CAJVPZ010062912">
    <property type="protein sequence ID" value="CAG8792695.1"/>
    <property type="molecule type" value="Genomic_DNA"/>
</dbReference>
<dbReference type="PANTHER" id="PTHR45786:SF78">
    <property type="entry name" value="ATP-DEPENDENT DNA HELICASE"/>
    <property type="match status" value="1"/>
</dbReference>
<organism evidence="2 3">
    <name type="scientific">Racocetra fulgida</name>
    <dbReference type="NCBI Taxonomy" id="60492"/>
    <lineage>
        <taxon>Eukaryota</taxon>
        <taxon>Fungi</taxon>
        <taxon>Fungi incertae sedis</taxon>
        <taxon>Mucoromycota</taxon>
        <taxon>Glomeromycotina</taxon>
        <taxon>Glomeromycetes</taxon>
        <taxon>Diversisporales</taxon>
        <taxon>Gigasporaceae</taxon>
        <taxon>Racocetra</taxon>
    </lineage>
</organism>
<dbReference type="OrthoDB" id="2412489at2759"/>
<feature type="non-terminal residue" evidence="2">
    <location>
        <position position="65"/>
    </location>
</feature>
<dbReference type="AlphaFoldDB" id="A0A9N9JQM3"/>
<reference evidence="2" key="1">
    <citation type="submission" date="2021-06" db="EMBL/GenBank/DDBJ databases">
        <authorList>
            <person name="Kallberg Y."/>
            <person name="Tangrot J."/>
            <person name="Rosling A."/>
        </authorList>
    </citation>
    <scope>NUCLEOTIDE SEQUENCE</scope>
    <source>
        <strain evidence="2">IN212</strain>
    </source>
</reference>
<evidence type="ECO:0000313" key="3">
    <source>
        <dbReference type="Proteomes" id="UP000789396"/>
    </source>
</evidence>
<protein>
    <submittedName>
        <fullName evidence="2">18395_t:CDS:1</fullName>
    </submittedName>
</protein>
<gene>
    <name evidence="2" type="ORF">RFULGI_LOCUS16907</name>
</gene>
<dbReference type="PANTHER" id="PTHR45786">
    <property type="entry name" value="DNA BINDING PROTEIN-LIKE"/>
    <property type="match status" value="1"/>
</dbReference>
<sequence>MSDEKVTAKQYYAYKLHFREPSSTLLFLGGRLFQQYIVDNYVKIESARLNYLRFTQHKIRKEHYQ</sequence>